<evidence type="ECO:0000313" key="5">
    <source>
        <dbReference type="Proteomes" id="UP000054560"/>
    </source>
</evidence>
<dbReference type="InterPro" id="IPR004094">
    <property type="entry name" value="Antistasin-like"/>
</dbReference>
<feature type="chain" id="PRO_5005538814" description="Antistasin-like domain-containing protein" evidence="1">
    <location>
        <begin position="20"/>
        <end position="236"/>
    </location>
</feature>
<dbReference type="InterPro" id="IPR011061">
    <property type="entry name" value="Hirudin/antistatin"/>
</dbReference>
<keyword evidence="5" id="KW-1185">Reference proteome</keyword>
<dbReference type="Pfam" id="PF02822">
    <property type="entry name" value="Antistasin"/>
    <property type="match status" value="3"/>
</dbReference>
<protein>
    <recommendedName>
        <fullName evidence="6">Antistasin-like domain-containing protein</fullName>
    </recommendedName>
</protein>
<dbReference type="InterPro" id="IPR008037">
    <property type="entry name" value="Pacifastin_dom"/>
</dbReference>
<accession>A0A0L0FU11</accession>
<dbReference type="RefSeq" id="XP_014154041.1">
    <property type="nucleotide sequence ID" value="XM_014298566.1"/>
</dbReference>
<dbReference type="PROSITE" id="PS51446">
    <property type="entry name" value="PACIFASTIN"/>
    <property type="match status" value="1"/>
</dbReference>
<dbReference type="Pfam" id="PF05375">
    <property type="entry name" value="Pacifastin_I"/>
    <property type="match status" value="1"/>
</dbReference>
<feature type="domain" description="Pacifastin" evidence="3">
    <location>
        <begin position="160"/>
        <end position="195"/>
    </location>
</feature>
<dbReference type="GO" id="GO:0004867">
    <property type="term" value="F:serine-type endopeptidase inhibitor activity"/>
    <property type="evidence" value="ECO:0007669"/>
    <property type="project" value="InterPro"/>
</dbReference>
<dbReference type="AlphaFoldDB" id="A0A0L0FU11"/>
<name>A0A0L0FU11_9EUKA</name>
<dbReference type="PROSITE" id="PS51252">
    <property type="entry name" value="ANTISTASIN"/>
    <property type="match status" value="3"/>
</dbReference>
<feature type="signal peptide" evidence="1">
    <location>
        <begin position="1"/>
        <end position="19"/>
    </location>
</feature>
<evidence type="ECO:0000259" key="3">
    <source>
        <dbReference type="PROSITE" id="PS51446"/>
    </source>
</evidence>
<dbReference type="EMBL" id="KQ242194">
    <property type="protein sequence ID" value="KNC80139.1"/>
    <property type="molecule type" value="Genomic_DNA"/>
</dbReference>
<feature type="domain" description="Antistasin-like" evidence="2">
    <location>
        <begin position="200"/>
        <end position="232"/>
    </location>
</feature>
<keyword evidence="1" id="KW-0732">Signal</keyword>
<evidence type="ECO:0000259" key="2">
    <source>
        <dbReference type="PROSITE" id="PS51252"/>
    </source>
</evidence>
<evidence type="ECO:0000256" key="1">
    <source>
        <dbReference type="SAM" id="SignalP"/>
    </source>
</evidence>
<gene>
    <name evidence="4" type="ORF">SARC_07491</name>
</gene>
<dbReference type="Proteomes" id="UP000054560">
    <property type="component" value="Unassembled WGS sequence"/>
</dbReference>
<feature type="domain" description="Antistasin-like" evidence="2">
    <location>
        <begin position="95"/>
        <end position="120"/>
    </location>
</feature>
<dbReference type="SUPFAM" id="SSF57262">
    <property type="entry name" value="Leech antihemostatic proteins"/>
    <property type="match status" value="2"/>
</dbReference>
<evidence type="ECO:0000313" key="4">
    <source>
        <dbReference type="EMBL" id="KNC80139.1"/>
    </source>
</evidence>
<proteinExistence type="predicted"/>
<sequence length="236" mass="25764">MNCVAFIVAAFACLQLADAMSSRAYESDIYEPLASDKCPEDCKTFFDGCNQCMCLENGDMACTKMVCSEEEMEDAMCIDDLELYPVPAESETFECSGIMCMMYCKEGFKKDENGCDLCECAEPVEPVDVCAEMPLCMKYCENGNVVDENGCDTCECKEAPQFCAEGCEFYFDGCNTCTCGGDGVAACTEVFCESYEEAICLDAGEPECGPVCTVFCEYGNVMDEDNCPTCVCKEAP</sequence>
<dbReference type="Gene3D" id="2.10.22.10">
    <property type="entry name" value="Antistasin, domain 1"/>
    <property type="match status" value="3"/>
</dbReference>
<dbReference type="GeneID" id="25907995"/>
<dbReference type="OrthoDB" id="10021323at2759"/>
<evidence type="ECO:0008006" key="6">
    <source>
        <dbReference type="Google" id="ProtNLM"/>
    </source>
</evidence>
<reference evidence="4 5" key="1">
    <citation type="submission" date="2011-02" db="EMBL/GenBank/DDBJ databases">
        <title>The Genome Sequence of Sphaeroforma arctica JP610.</title>
        <authorList>
            <consortium name="The Broad Institute Genome Sequencing Platform"/>
            <person name="Russ C."/>
            <person name="Cuomo C."/>
            <person name="Young S.K."/>
            <person name="Zeng Q."/>
            <person name="Gargeya S."/>
            <person name="Alvarado L."/>
            <person name="Berlin A."/>
            <person name="Chapman S.B."/>
            <person name="Chen Z."/>
            <person name="Freedman E."/>
            <person name="Gellesch M."/>
            <person name="Goldberg J."/>
            <person name="Griggs A."/>
            <person name="Gujja S."/>
            <person name="Heilman E."/>
            <person name="Heiman D."/>
            <person name="Howarth C."/>
            <person name="Mehta T."/>
            <person name="Neiman D."/>
            <person name="Pearson M."/>
            <person name="Roberts A."/>
            <person name="Saif S."/>
            <person name="Shea T."/>
            <person name="Shenoy N."/>
            <person name="Sisk P."/>
            <person name="Stolte C."/>
            <person name="Sykes S."/>
            <person name="White J."/>
            <person name="Yandava C."/>
            <person name="Burger G."/>
            <person name="Gray M.W."/>
            <person name="Holland P.W.H."/>
            <person name="King N."/>
            <person name="Lang F.B.F."/>
            <person name="Roger A.J."/>
            <person name="Ruiz-Trillo I."/>
            <person name="Haas B."/>
            <person name="Nusbaum C."/>
            <person name="Birren B."/>
        </authorList>
    </citation>
    <scope>NUCLEOTIDE SEQUENCE [LARGE SCALE GENOMIC DNA]</scope>
    <source>
        <strain evidence="4 5">JP610</strain>
    </source>
</reference>
<organism evidence="4 5">
    <name type="scientific">Sphaeroforma arctica JP610</name>
    <dbReference type="NCBI Taxonomy" id="667725"/>
    <lineage>
        <taxon>Eukaryota</taxon>
        <taxon>Ichthyosporea</taxon>
        <taxon>Ichthyophonida</taxon>
        <taxon>Sphaeroforma</taxon>
    </lineage>
</organism>
<feature type="domain" description="Antistasin-like" evidence="2">
    <location>
        <begin position="130"/>
        <end position="156"/>
    </location>
</feature>